<accession>A0A0V1G8C1</accession>
<reference evidence="1 2" key="1">
    <citation type="submission" date="2015-01" db="EMBL/GenBank/DDBJ databases">
        <title>Evolution of Trichinella species and genotypes.</title>
        <authorList>
            <person name="Korhonen P.K."/>
            <person name="Edoardo P."/>
            <person name="Giuseppe L.R."/>
            <person name="Gasser R.B."/>
        </authorList>
    </citation>
    <scope>NUCLEOTIDE SEQUENCE [LARGE SCALE GENOMIC DNA]</scope>
    <source>
        <strain evidence="1">ISS1029</strain>
    </source>
</reference>
<sequence length="41" mass="4898">MAICFYRDRCIQYVKSSDSNLPKKQEKKKQLRTWFSIASKA</sequence>
<keyword evidence="2" id="KW-1185">Reference proteome</keyword>
<name>A0A0V1G8C1_9BILA</name>
<organism evidence="1 2">
    <name type="scientific">Trichinella zimbabwensis</name>
    <dbReference type="NCBI Taxonomy" id="268475"/>
    <lineage>
        <taxon>Eukaryota</taxon>
        <taxon>Metazoa</taxon>
        <taxon>Ecdysozoa</taxon>
        <taxon>Nematoda</taxon>
        <taxon>Enoplea</taxon>
        <taxon>Dorylaimia</taxon>
        <taxon>Trichinellida</taxon>
        <taxon>Trichinellidae</taxon>
        <taxon>Trichinella</taxon>
    </lineage>
</organism>
<dbReference type="AlphaFoldDB" id="A0A0V1G8C1"/>
<evidence type="ECO:0000313" key="2">
    <source>
        <dbReference type="Proteomes" id="UP000055024"/>
    </source>
</evidence>
<protein>
    <submittedName>
        <fullName evidence="1">Uncharacterized protein</fullName>
    </submittedName>
</protein>
<dbReference type="Proteomes" id="UP000055024">
    <property type="component" value="Unassembled WGS sequence"/>
</dbReference>
<gene>
    <name evidence="1" type="ORF">T11_16760</name>
</gene>
<comment type="caution">
    <text evidence="1">The sequence shown here is derived from an EMBL/GenBank/DDBJ whole genome shotgun (WGS) entry which is preliminary data.</text>
</comment>
<dbReference type="EMBL" id="JYDP01004881">
    <property type="protein sequence ID" value="KRY94536.1"/>
    <property type="molecule type" value="Genomic_DNA"/>
</dbReference>
<proteinExistence type="predicted"/>
<evidence type="ECO:0000313" key="1">
    <source>
        <dbReference type="EMBL" id="KRY94536.1"/>
    </source>
</evidence>